<dbReference type="Pfam" id="PF20247">
    <property type="entry name" value="DUF6602"/>
    <property type="match status" value="1"/>
</dbReference>
<dbReference type="AlphaFoldDB" id="A0A6M7WRU5"/>
<reference evidence="2 3" key="1">
    <citation type="submission" date="2018-10" db="EMBL/GenBank/DDBJ databases">
        <authorList>
            <person name="Perry B.J."/>
            <person name="Sullivan J.T."/>
            <person name="Murphy R.J.T."/>
            <person name="Ramsay J.P."/>
            <person name="Ronson C.W."/>
        </authorList>
    </citation>
    <scope>NUCLEOTIDE SEQUENCE [LARGE SCALE GENOMIC DNA]</scope>
    <source>
        <strain evidence="2 3">R88b</strain>
    </source>
</reference>
<dbReference type="CDD" id="cd21173">
    <property type="entry name" value="NucC-like"/>
    <property type="match status" value="1"/>
</dbReference>
<evidence type="ECO:0000313" key="2">
    <source>
        <dbReference type="EMBL" id="QKD04256.1"/>
    </source>
</evidence>
<dbReference type="EMBL" id="CP033367">
    <property type="protein sequence ID" value="QKD04256.1"/>
    <property type="molecule type" value="Genomic_DNA"/>
</dbReference>
<evidence type="ECO:0000313" key="3">
    <source>
        <dbReference type="Proteomes" id="UP000503017"/>
    </source>
</evidence>
<dbReference type="Proteomes" id="UP000503017">
    <property type="component" value="Chromosome"/>
</dbReference>
<dbReference type="InterPro" id="IPR046537">
    <property type="entry name" value="DUF6602"/>
</dbReference>
<accession>A0A6M7WRU5</accession>
<sequence length="259" mass="28758">MTPKAPQHLTYLSALQLIADQSRRELATLMPHMGERGRIAEEIIRNVLQRTLPKRFSIGTGVLISASGETSSQTDIVIFDNFHNAPLLSEFGVGIYPVEIVYATIEVKSVLTKKELRDSLGAIRKIRNVGSKKHYIFQGVATDTDGKLVPFNGPMTITVPPRSYIVAFGQKGMGKTYEGFCQTLRQCLDEHDDHVHGVAVLANDWFAARVAFKRPTILLGKDGNALLSLYSSILKGQRNFAVYPLDLDAYLRETKDDPP</sequence>
<name>A0A6M7WRU5_RHILI</name>
<organism evidence="2 3">
    <name type="scientific">Mesorhizobium loti R88b</name>
    <dbReference type="NCBI Taxonomy" id="935548"/>
    <lineage>
        <taxon>Bacteria</taxon>
        <taxon>Pseudomonadati</taxon>
        <taxon>Pseudomonadota</taxon>
        <taxon>Alphaproteobacteria</taxon>
        <taxon>Hyphomicrobiales</taxon>
        <taxon>Phyllobacteriaceae</taxon>
        <taxon>Mesorhizobium</taxon>
    </lineage>
</organism>
<protein>
    <recommendedName>
        <fullName evidence="1">DUF6602 domain-containing protein</fullName>
    </recommendedName>
</protein>
<gene>
    <name evidence="2" type="ORF">EB235_24535</name>
</gene>
<feature type="domain" description="DUF6602" evidence="1">
    <location>
        <begin position="31"/>
        <end position="128"/>
    </location>
</feature>
<evidence type="ECO:0000259" key="1">
    <source>
        <dbReference type="Pfam" id="PF20247"/>
    </source>
</evidence>
<proteinExistence type="predicted"/>